<accession>A0A8X6WDV5</accession>
<name>A0A8X6WDV5_TRICX</name>
<evidence type="ECO:0000313" key="1">
    <source>
        <dbReference type="EMBL" id="GFY32757.1"/>
    </source>
</evidence>
<protein>
    <submittedName>
        <fullName evidence="1">Uncharacterized protein</fullName>
    </submittedName>
</protein>
<dbReference type="EMBL" id="BMAU01021404">
    <property type="protein sequence ID" value="GFY32757.1"/>
    <property type="molecule type" value="Genomic_DNA"/>
</dbReference>
<organism evidence="1 2">
    <name type="scientific">Trichonephila clavipes</name>
    <name type="common">Golden silk orbweaver</name>
    <name type="synonym">Nephila clavipes</name>
    <dbReference type="NCBI Taxonomy" id="2585209"/>
    <lineage>
        <taxon>Eukaryota</taxon>
        <taxon>Metazoa</taxon>
        <taxon>Ecdysozoa</taxon>
        <taxon>Arthropoda</taxon>
        <taxon>Chelicerata</taxon>
        <taxon>Arachnida</taxon>
        <taxon>Araneae</taxon>
        <taxon>Araneomorphae</taxon>
        <taxon>Entelegynae</taxon>
        <taxon>Araneoidea</taxon>
        <taxon>Nephilidae</taxon>
        <taxon>Trichonephila</taxon>
    </lineage>
</organism>
<sequence>MISLLEFKINHLGGCNTGLIVSAVGRCLGAVERLRLILEEVLKRSLHLIVRMETSGTLEQAPNNDEVETKTIVLPYPPCSPVTPEYFLNWHVAFRIVSSNLQTKLKVHRRLNERTWLEMDSKNVWMTFTSNCKSVLLSRGLISNEGVFKQFNW</sequence>
<dbReference type="Proteomes" id="UP000887159">
    <property type="component" value="Unassembled WGS sequence"/>
</dbReference>
<proteinExistence type="predicted"/>
<gene>
    <name evidence="1" type="ORF">TNCV_4638631</name>
</gene>
<evidence type="ECO:0000313" key="2">
    <source>
        <dbReference type="Proteomes" id="UP000887159"/>
    </source>
</evidence>
<comment type="caution">
    <text evidence="1">The sequence shown here is derived from an EMBL/GenBank/DDBJ whole genome shotgun (WGS) entry which is preliminary data.</text>
</comment>
<keyword evidence="2" id="KW-1185">Reference proteome</keyword>
<reference evidence="1" key="1">
    <citation type="submission" date="2020-08" db="EMBL/GenBank/DDBJ databases">
        <title>Multicomponent nature underlies the extraordinary mechanical properties of spider dragline silk.</title>
        <authorList>
            <person name="Kono N."/>
            <person name="Nakamura H."/>
            <person name="Mori M."/>
            <person name="Yoshida Y."/>
            <person name="Ohtoshi R."/>
            <person name="Malay A.D."/>
            <person name="Moran D.A.P."/>
            <person name="Tomita M."/>
            <person name="Numata K."/>
            <person name="Arakawa K."/>
        </authorList>
    </citation>
    <scope>NUCLEOTIDE SEQUENCE</scope>
</reference>
<dbReference type="AlphaFoldDB" id="A0A8X6WDV5"/>